<name>A0A553H3C1_9PSED</name>
<sequence length="123" mass="14324">MRKLPSLDHWYWMKARIRCALAADEPRLIRRFISESDAMVHCGLLDDWRAGEGAFRLFLDTATDTALPWHWRCLCLDHAYRPLDALQRLATDAGRRLRLSQLNRQLAMTVLAPSLIYSERNLS</sequence>
<dbReference type="OrthoDB" id="8900369at2"/>
<accession>A0A553H3C1</accession>
<comment type="caution">
    <text evidence="1">The sequence shown here is derived from an EMBL/GenBank/DDBJ whole genome shotgun (WGS) entry which is preliminary data.</text>
</comment>
<dbReference type="Proteomes" id="UP000315235">
    <property type="component" value="Unassembled WGS sequence"/>
</dbReference>
<keyword evidence="2" id="KW-1185">Reference proteome</keyword>
<gene>
    <name evidence="1" type="ORF">FM069_03300</name>
</gene>
<evidence type="ECO:0000313" key="2">
    <source>
        <dbReference type="Proteomes" id="UP000315235"/>
    </source>
</evidence>
<proteinExistence type="predicted"/>
<organism evidence="1 2">
    <name type="scientific">Pseudomonas mangiferae</name>
    <dbReference type="NCBI Taxonomy" id="2593654"/>
    <lineage>
        <taxon>Bacteria</taxon>
        <taxon>Pseudomonadati</taxon>
        <taxon>Pseudomonadota</taxon>
        <taxon>Gammaproteobacteria</taxon>
        <taxon>Pseudomonadales</taxon>
        <taxon>Pseudomonadaceae</taxon>
        <taxon>Pseudomonas</taxon>
    </lineage>
</organism>
<evidence type="ECO:0000313" key="1">
    <source>
        <dbReference type="EMBL" id="TRX76228.1"/>
    </source>
</evidence>
<protein>
    <submittedName>
        <fullName evidence="1">FagA protein</fullName>
    </submittedName>
</protein>
<dbReference type="EMBL" id="VJOY01000002">
    <property type="protein sequence ID" value="TRX76228.1"/>
    <property type="molecule type" value="Genomic_DNA"/>
</dbReference>
<dbReference type="AlphaFoldDB" id="A0A553H3C1"/>
<dbReference type="RefSeq" id="WP_143486856.1">
    <property type="nucleotide sequence ID" value="NZ_VJOY01000002.1"/>
</dbReference>
<reference evidence="1 2" key="1">
    <citation type="submission" date="2019-07" db="EMBL/GenBank/DDBJ databases">
        <title>Pseudomonas mangiferae sp. nov., isolated from bark of mango tree in Thailand.</title>
        <authorList>
            <person name="Srisuk N."/>
            <person name="Anurat P."/>
        </authorList>
    </citation>
    <scope>NUCLEOTIDE SEQUENCE [LARGE SCALE GENOMIC DNA]</scope>
    <source>
        <strain evidence="1 2">DMKU_BBB3-04</strain>
    </source>
</reference>